<feature type="active site" evidence="3">
    <location>
        <position position="51"/>
    </location>
</feature>
<name>A0A8H6YR52_9AGAR</name>
<proteinExistence type="inferred from homology"/>
<keyword evidence="5" id="KW-1185">Reference proteome</keyword>
<dbReference type="Gene3D" id="3.10.310.10">
    <property type="entry name" value="Diaminopimelate Epimerase, Chain A, domain 1"/>
    <property type="match status" value="2"/>
</dbReference>
<keyword evidence="2" id="KW-0413">Isomerase</keyword>
<comment type="caution">
    <text evidence="4">The sequence shown here is derived from an EMBL/GenBank/DDBJ whole genome shotgun (WGS) entry which is preliminary data.</text>
</comment>
<dbReference type="PANTHER" id="PTHR13774">
    <property type="entry name" value="PHENAZINE BIOSYNTHESIS PROTEIN"/>
    <property type="match status" value="1"/>
</dbReference>
<evidence type="ECO:0000256" key="3">
    <source>
        <dbReference type="PIRSR" id="PIRSR016184-1"/>
    </source>
</evidence>
<dbReference type="InterPro" id="IPR003719">
    <property type="entry name" value="Phenazine_PhzF-like"/>
</dbReference>
<dbReference type="PIRSF" id="PIRSF016184">
    <property type="entry name" value="PhzC_PhzF"/>
    <property type="match status" value="1"/>
</dbReference>
<dbReference type="AlphaFoldDB" id="A0A8H6YR52"/>
<dbReference type="SUPFAM" id="SSF54506">
    <property type="entry name" value="Diaminopimelate epimerase-like"/>
    <property type="match status" value="1"/>
</dbReference>
<reference evidence="4" key="1">
    <citation type="submission" date="2020-05" db="EMBL/GenBank/DDBJ databases">
        <title>Mycena genomes resolve the evolution of fungal bioluminescence.</title>
        <authorList>
            <person name="Tsai I.J."/>
        </authorList>
    </citation>
    <scope>NUCLEOTIDE SEQUENCE</scope>
    <source>
        <strain evidence="4">160909Yilan</strain>
    </source>
</reference>
<dbReference type="GO" id="GO:0005737">
    <property type="term" value="C:cytoplasm"/>
    <property type="evidence" value="ECO:0007669"/>
    <property type="project" value="TreeGrafter"/>
</dbReference>
<evidence type="ECO:0000256" key="2">
    <source>
        <dbReference type="ARBA" id="ARBA00023235"/>
    </source>
</evidence>
<evidence type="ECO:0000313" key="5">
    <source>
        <dbReference type="Proteomes" id="UP000623467"/>
    </source>
</evidence>
<dbReference type="EMBL" id="JACAZH010000007">
    <property type="protein sequence ID" value="KAF7363647.1"/>
    <property type="molecule type" value="Genomic_DNA"/>
</dbReference>
<dbReference type="OrthoDB" id="75169at2759"/>
<dbReference type="NCBIfam" id="TIGR00654">
    <property type="entry name" value="PhzF_family"/>
    <property type="match status" value="1"/>
</dbReference>
<dbReference type="Proteomes" id="UP000623467">
    <property type="component" value="Unassembled WGS sequence"/>
</dbReference>
<accession>A0A8H6YR52</accession>
<evidence type="ECO:0000313" key="4">
    <source>
        <dbReference type="EMBL" id="KAF7363647.1"/>
    </source>
</evidence>
<organism evidence="4 5">
    <name type="scientific">Mycena sanguinolenta</name>
    <dbReference type="NCBI Taxonomy" id="230812"/>
    <lineage>
        <taxon>Eukaryota</taxon>
        <taxon>Fungi</taxon>
        <taxon>Dikarya</taxon>
        <taxon>Basidiomycota</taxon>
        <taxon>Agaricomycotina</taxon>
        <taxon>Agaricomycetes</taxon>
        <taxon>Agaricomycetidae</taxon>
        <taxon>Agaricales</taxon>
        <taxon>Marasmiineae</taxon>
        <taxon>Mycenaceae</taxon>
        <taxon>Mycena</taxon>
    </lineage>
</organism>
<dbReference type="GO" id="GO:0016853">
    <property type="term" value="F:isomerase activity"/>
    <property type="evidence" value="ECO:0007669"/>
    <property type="project" value="UniProtKB-KW"/>
</dbReference>
<comment type="similarity">
    <text evidence="1">Belongs to the PhzF family.</text>
</comment>
<dbReference type="Pfam" id="PF02567">
    <property type="entry name" value="PhzC-PhzF"/>
    <property type="match status" value="1"/>
</dbReference>
<gene>
    <name evidence="4" type="ORF">MSAN_01021900</name>
</gene>
<sequence>MTLTKLAYNVFDAFTATRFRGNPAAVILLQPDHGLSDALLQLIGREFNLSETAFLVPLEDHCNDAPHFSIRWFTPQLEAPLCGHATLAAACYLHLNHPELKAPYRFETRVSGQLKVDYHTELDLYELDFPVDIPVALAPADSAATMEKAHTWFPHLARGDIKAVLKTGRGYLVEAAETVDVSAVVYDTAAIARDVFGQCVLTAPHTPTAEDPSQVHSRMFACGSGINEDPVTGSAHTRIVPYWLSRWGGTALKCRQASSRGGDLDTVWLRDEGRVLLRGHGVKTAEGILFL</sequence>
<protein>
    <submittedName>
        <fullName evidence="4">Diaminopimelate epimerase-like protein</fullName>
    </submittedName>
</protein>
<dbReference type="PANTHER" id="PTHR13774:SF17">
    <property type="entry name" value="PHENAZINE BIOSYNTHESIS-LIKE DOMAIN-CONTAINING PROTEIN"/>
    <property type="match status" value="1"/>
</dbReference>
<evidence type="ECO:0000256" key="1">
    <source>
        <dbReference type="ARBA" id="ARBA00008270"/>
    </source>
</evidence>